<dbReference type="InterPro" id="IPR019787">
    <property type="entry name" value="Znf_PHD-finger"/>
</dbReference>
<keyword evidence="4" id="KW-0479">Metal-binding</keyword>
<dbReference type="InterPro" id="IPR001965">
    <property type="entry name" value="Znf_PHD"/>
</dbReference>
<dbReference type="PANTHER" id="PTHR11477:SF11">
    <property type="entry name" value="TRANSCRIPTION FACTOR BYE1"/>
    <property type="match status" value="1"/>
</dbReference>
<dbReference type="PROSITE" id="PS50016">
    <property type="entry name" value="ZF_PHD_2"/>
    <property type="match status" value="1"/>
</dbReference>
<keyword evidence="5 7" id="KW-0863">Zinc-finger</keyword>
<dbReference type="SUPFAM" id="SSF46942">
    <property type="entry name" value="Elongation factor TFIIS domain 2"/>
    <property type="match status" value="1"/>
</dbReference>
<evidence type="ECO:0000256" key="9">
    <source>
        <dbReference type="SAM" id="MobiDB-lite"/>
    </source>
</evidence>
<dbReference type="InterPro" id="IPR019786">
    <property type="entry name" value="Zinc_finger_PHD-type_CS"/>
</dbReference>
<dbReference type="OrthoDB" id="79252at2759"/>
<evidence type="ECO:0000313" key="12">
    <source>
        <dbReference type="EMBL" id="CAF9937273.1"/>
    </source>
</evidence>
<dbReference type="CDD" id="cd15550">
    <property type="entry name" value="PHD_MLL5"/>
    <property type="match status" value="1"/>
</dbReference>
<accession>A0A8H3GCA9</accession>
<evidence type="ECO:0000256" key="8">
    <source>
        <dbReference type="SAM" id="Coils"/>
    </source>
</evidence>
<reference evidence="12" key="1">
    <citation type="submission" date="2021-03" db="EMBL/GenBank/DDBJ databases">
        <authorList>
            <person name="Tagirdzhanova G."/>
        </authorList>
    </citation>
    <scope>NUCLEOTIDE SEQUENCE</scope>
</reference>
<evidence type="ECO:0000256" key="1">
    <source>
        <dbReference type="ARBA" id="ARBA00002311"/>
    </source>
</evidence>
<evidence type="ECO:0000256" key="4">
    <source>
        <dbReference type="ARBA" id="ARBA00022723"/>
    </source>
</evidence>
<feature type="compositionally biased region" description="Basic residues" evidence="9">
    <location>
        <begin position="7"/>
        <end position="16"/>
    </location>
</feature>
<dbReference type="InterPro" id="IPR055499">
    <property type="entry name" value="DUF7071"/>
</dbReference>
<evidence type="ECO:0000256" key="2">
    <source>
        <dbReference type="ARBA" id="ARBA00011050"/>
    </source>
</evidence>
<sequence length="896" mass="98674">MADSTRRSGRATKGQHSRALEPEDVPTPPKRGGKGNKSKKNEPTPPPEEDEQAIIRCICGYVVEDEDDERKMICCESCDAWQHNECMGMSDDDDELPEKYYCEQCRPKDHKELLAQIARGEKPWEERQRQRELEEQSKKGRKGKGKKGRKPGRPSAVQKETTQENGAIDDSAMDIDPTPAQVEQPAEVEQPAQKEKVEEKKAEEKVESTKRKLPEEPVLEAPSPSQAEPPSKTRKITSPITEMPSLPPPSRRKSGAPASKKRDSTAGQPQLELVEQPSELQSDERQRVATALVKLFKDLTKQAEKQGAFSLPKGQKVDEFGNKLGLLVEQAIFMNFWSGTGKAPEAYANKFRTISHNAKKNPSLRDRVLSGTLSPSDFSRMEPKDMASEELQEMKEEMLKEAEKQHVLIQEEGPRMRRTHKGEELIEDESHIADTMDSAFVAPLRKRPSEIDPSIVKQPSPENEIPQSPAAVELPETFGAGSATTAQPLVVDTNTEPRAAAVPERKSGNNFNIQEVWQGVKGPDPETQRTRQASRPSEPLIQQQQGLGVKADPEIDQLLKDEEPEDEEPYSPIDYTAEPGSNIWHGKLAMAGIASFHGTGRHVAGADLSATLPWHTLIPSSLTIEGRISTERAEEYLCSLKWSTTTDVIVVAVTPNADAESQVQFDKLFTYFTERKRYGVIGKSPVPSVKDTYVVTLDAGAGKKPDFVEMLEYCIIEDPRPERTLLLTFAVKLNNSPSAQQTPRHTDAASIASPILASGPQASNMGQNPSFQHSPTAFASSQHLPPYASSPTQAQHAYMPPHHQSPYPPQQQQQQYGGAGVSGIDAARQALGELASAPVVSELLKEAPSSGVAMGVPEFLVIRELLQNVPAAREDLVMLKGLLTVKHLQKGESGAQ</sequence>
<feature type="region of interest" description="Disordered" evidence="9">
    <location>
        <begin position="757"/>
        <end position="820"/>
    </location>
</feature>
<feature type="compositionally biased region" description="Basic and acidic residues" evidence="9">
    <location>
        <begin position="114"/>
        <end position="138"/>
    </location>
</feature>
<comment type="similarity">
    <text evidence="2">Belongs to the BYE1 family.</text>
</comment>
<dbReference type="InterPro" id="IPR003618">
    <property type="entry name" value="TFIIS_cen_dom"/>
</dbReference>
<evidence type="ECO:0000256" key="7">
    <source>
        <dbReference type="PROSITE-ProRule" id="PRU00146"/>
    </source>
</evidence>
<evidence type="ECO:0000256" key="3">
    <source>
        <dbReference type="ARBA" id="ARBA00021616"/>
    </source>
</evidence>
<dbReference type="Gene3D" id="1.10.472.30">
    <property type="entry name" value="Transcription elongation factor S-II, central domain"/>
    <property type="match status" value="1"/>
</dbReference>
<dbReference type="Pfam" id="PF00628">
    <property type="entry name" value="PHD"/>
    <property type="match status" value="1"/>
</dbReference>
<organism evidence="12 13">
    <name type="scientific">Imshaugia aleurites</name>
    <dbReference type="NCBI Taxonomy" id="172621"/>
    <lineage>
        <taxon>Eukaryota</taxon>
        <taxon>Fungi</taxon>
        <taxon>Dikarya</taxon>
        <taxon>Ascomycota</taxon>
        <taxon>Pezizomycotina</taxon>
        <taxon>Lecanoromycetes</taxon>
        <taxon>OSLEUM clade</taxon>
        <taxon>Lecanoromycetidae</taxon>
        <taxon>Lecanorales</taxon>
        <taxon>Lecanorineae</taxon>
        <taxon>Parmeliaceae</taxon>
        <taxon>Imshaugia</taxon>
    </lineage>
</organism>
<dbReference type="PROSITE" id="PS01359">
    <property type="entry name" value="ZF_PHD_1"/>
    <property type="match status" value="1"/>
</dbReference>
<dbReference type="GO" id="GO:0005634">
    <property type="term" value="C:nucleus"/>
    <property type="evidence" value="ECO:0007669"/>
    <property type="project" value="TreeGrafter"/>
</dbReference>
<dbReference type="Pfam" id="PF07744">
    <property type="entry name" value="SPOC"/>
    <property type="match status" value="1"/>
</dbReference>
<dbReference type="EMBL" id="CAJPDT010000098">
    <property type="protein sequence ID" value="CAF9937273.1"/>
    <property type="molecule type" value="Genomic_DNA"/>
</dbReference>
<dbReference type="Proteomes" id="UP000664534">
    <property type="component" value="Unassembled WGS sequence"/>
</dbReference>
<dbReference type="PROSITE" id="PS51321">
    <property type="entry name" value="TFIIS_CENTRAL"/>
    <property type="match status" value="1"/>
</dbReference>
<dbReference type="GO" id="GO:0000977">
    <property type="term" value="F:RNA polymerase II transcription regulatory region sequence-specific DNA binding"/>
    <property type="evidence" value="ECO:0007669"/>
    <property type="project" value="TreeGrafter"/>
</dbReference>
<keyword evidence="6" id="KW-0862">Zinc</keyword>
<dbReference type="SMART" id="SM00510">
    <property type="entry name" value="TFS2M"/>
    <property type="match status" value="1"/>
</dbReference>
<feature type="region of interest" description="Disordered" evidence="9">
    <location>
        <begin position="114"/>
        <end position="285"/>
    </location>
</feature>
<feature type="compositionally biased region" description="Low complexity" evidence="9">
    <location>
        <begin position="800"/>
        <end position="816"/>
    </location>
</feature>
<proteinExistence type="inferred from homology"/>
<dbReference type="SUPFAM" id="SSF57903">
    <property type="entry name" value="FYVE/PHD zinc finger"/>
    <property type="match status" value="1"/>
</dbReference>
<evidence type="ECO:0000259" key="10">
    <source>
        <dbReference type="PROSITE" id="PS50016"/>
    </source>
</evidence>
<dbReference type="GO" id="GO:0001139">
    <property type="term" value="F:RNA polymerase II complex recruiting activity"/>
    <property type="evidence" value="ECO:0007669"/>
    <property type="project" value="TreeGrafter"/>
</dbReference>
<dbReference type="Pfam" id="PF07500">
    <property type="entry name" value="TFIIS_M"/>
    <property type="match status" value="1"/>
</dbReference>
<dbReference type="InterPro" id="IPR012921">
    <property type="entry name" value="SPOC_C"/>
</dbReference>
<feature type="compositionally biased region" description="Polar residues" evidence="9">
    <location>
        <begin position="760"/>
        <end position="795"/>
    </location>
</feature>
<feature type="compositionally biased region" description="Basic residues" evidence="9">
    <location>
        <begin position="139"/>
        <end position="152"/>
    </location>
</feature>
<dbReference type="PANTHER" id="PTHR11477">
    <property type="entry name" value="TRANSCRIPTION FACTOR S-II ZINC FINGER DOMAIN-CONTAINING PROTEIN"/>
    <property type="match status" value="1"/>
</dbReference>
<feature type="region of interest" description="Disordered" evidence="9">
    <location>
        <begin position="500"/>
        <end position="552"/>
    </location>
</feature>
<keyword evidence="13" id="KW-1185">Reference proteome</keyword>
<dbReference type="GO" id="GO:0031564">
    <property type="term" value="P:transcription antitermination"/>
    <property type="evidence" value="ECO:0007669"/>
    <property type="project" value="TreeGrafter"/>
</dbReference>
<dbReference type="CDD" id="cd21538">
    <property type="entry name" value="SPOC_TFIIS"/>
    <property type="match status" value="1"/>
</dbReference>
<evidence type="ECO:0000256" key="5">
    <source>
        <dbReference type="ARBA" id="ARBA00022771"/>
    </source>
</evidence>
<name>A0A8H3GCA9_9LECA</name>
<dbReference type="GO" id="GO:0006362">
    <property type="term" value="P:transcription elongation by RNA polymerase I"/>
    <property type="evidence" value="ECO:0007669"/>
    <property type="project" value="TreeGrafter"/>
</dbReference>
<feature type="compositionally biased region" description="Basic and acidic residues" evidence="9">
    <location>
        <begin position="192"/>
        <end position="215"/>
    </location>
</feature>
<comment type="function">
    <text evidence="1">Negative regulator of transcription elongation.</text>
</comment>
<dbReference type="GO" id="GO:0031440">
    <property type="term" value="P:regulation of mRNA 3'-end processing"/>
    <property type="evidence" value="ECO:0007669"/>
    <property type="project" value="TreeGrafter"/>
</dbReference>
<feature type="compositionally biased region" description="Polar residues" evidence="9">
    <location>
        <begin position="530"/>
        <end position="546"/>
    </location>
</feature>
<dbReference type="InterPro" id="IPR036575">
    <property type="entry name" value="TFIIS_cen_dom_sf"/>
</dbReference>
<feature type="region of interest" description="Disordered" evidence="9">
    <location>
        <begin position="1"/>
        <end position="53"/>
    </location>
</feature>
<feature type="domain" description="PHD-type" evidence="10">
    <location>
        <begin position="54"/>
        <end position="108"/>
    </location>
</feature>
<dbReference type="AlphaFoldDB" id="A0A8H3GCA9"/>
<feature type="coiled-coil region" evidence="8">
    <location>
        <begin position="384"/>
        <end position="412"/>
    </location>
</feature>
<feature type="domain" description="TFIIS central" evidence="11">
    <location>
        <begin position="284"/>
        <end position="414"/>
    </location>
</feature>
<evidence type="ECO:0000259" key="11">
    <source>
        <dbReference type="PROSITE" id="PS51321"/>
    </source>
</evidence>
<keyword evidence="8" id="KW-0175">Coiled coil</keyword>
<dbReference type="GO" id="GO:0006368">
    <property type="term" value="P:transcription elongation by RNA polymerase II"/>
    <property type="evidence" value="ECO:0007669"/>
    <property type="project" value="TreeGrafter"/>
</dbReference>
<dbReference type="Gene3D" id="3.30.40.10">
    <property type="entry name" value="Zinc/RING finger domain, C3HC4 (zinc finger)"/>
    <property type="match status" value="1"/>
</dbReference>
<evidence type="ECO:0000256" key="6">
    <source>
        <dbReference type="ARBA" id="ARBA00022833"/>
    </source>
</evidence>
<dbReference type="InterPro" id="IPR011011">
    <property type="entry name" value="Znf_FYVE_PHD"/>
</dbReference>
<dbReference type="Pfam" id="PF23257">
    <property type="entry name" value="DUF7071"/>
    <property type="match status" value="1"/>
</dbReference>
<evidence type="ECO:0000313" key="13">
    <source>
        <dbReference type="Proteomes" id="UP000664534"/>
    </source>
</evidence>
<gene>
    <name evidence="12" type="ORF">IMSHALPRED_011080</name>
</gene>
<dbReference type="InterPro" id="IPR013083">
    <property type="entry name" value="Znf_RING/FYVE/PHD"/>
</dbReference>
<feature type="compositionally biased region" description="Low complexity" evidence="9">
    <location>
        <begin position="220"/>
        <end position="230"/>
    </location>
</feature>
<protein>
    <recommendedName>
        <fullName evidence="3">Transcription factor BYE1</fullName>
    </recommendedName>
</protein>
<comment type="caution">
    <text evidence="12">The sequence shown here is derived from an EMBL/GenBank/DDBJ whole genome shotgun (WGS) entry which is preliminary data.</text>
</comment>
<dbReference type="GO" id="GO:0008270">
    <property type="term" value="F:zinc ion binding"/>
    <property type="evidence" value="ECO:0007669"/>
    <property type="project" value="UniProtKB-KW"/>
</dbReference>
<dbReference type="SMART" id="SM00249">
    <property type="entry name" value="PHD"/>
    <property type="match status" value="1"/>
</dbReference>